<protein>
    <submittedName>
        <fullName evidence="1">Uncharacterized protein</fullName>
    </submittedName>
</protein>
<evidence type="ECO:0000313" key="1">
    <source>
        <dbReference type="EMBL" id="KJV59464.1"/>
    </source>
</evidence>
<organism evidence="1 2">
    <name type="scientific">Anaplasma phagocytophilum str. NCH-1</name>
    <dbReference type="NCBI Taxonomy" id="1359161"/>
    <lineage>
        <taxon>Bacteria</taxon>
        <taxon>Pseudomonadati</taxon>
        <taxon>Pseudomonadota</taxon>
        <taxon>Alphaproteobacteria</taxon>
        <taxon>Rickettsiales</taxon>
        <taxon>Anaplasmataceae</taxon>
        <taxon>Anaplasma</taxon>
        <taxon>phagocytophilum group</taxon>
    </lineage>
</organism>
<evidence type="ECO:0000313" key="2">
    <source>
        <dbReference type="Proteomes" id="UP000033754"/>
    </source>
</evidence>
<reference evidence="1 2" key="1">
    <citation type="submission" date="2015-01" db="EMBL/GenBank/DDBJ databases">
        <title>Genome Sequencing of Rickettsiales.</title>
        <authorList>
            <person name="Daugherty S.C."/>
            <person name="Su Q."/>
            <person name="Abolude K."/>
            <person name="Beier-Sexton M."/>
            <person name="Carlyon J.A."/>
            <person name="Carter R."/>
            <person name="Day N.P."/>
            <person name="Dumler S.J."/>
            <person name="Dyachenko V."/>
            <person name="Godinez A."/>
            <person name="Kurtti T.J."/>
            <person name="Lichay M."/>
            <person name="Mullins K.E."/>
            <person name="Ott S."/>
            <person name="Pappas-Brown V."/>
            <person name="Paris D.H."/>
            <person name="Patel P."/>
            <person name="Richards A.L."/>
            <person name="Sadzewicz L."/>
            <person name="Sears K."/>
            <person name="Seidman D."/>
            <person name="Sengamalay N."/>
            <person name="Stenos J."/>
            <person name="Tallon L.J."/>
            <person name="Vincent G."/>
            <person name="Fraser C.M."/>
            <person name="Munderloh U."/>
            <person name="Dunning-Hotopp J.C."/>
        </authorList>
    </citation>
    <scope>NUCLEOTIDE SEQUENCE [LARGE SCALE GENOMIC DNA]</scope>
    <source>
        <strain evidence="1 2">NCH-1</strain>
    </source>
</reference>
<dbReference type="EMBL" id="LANT01000010">
    <property type="protein sequence ID" value="KJV59464.1"/>
    <property type="molecule type" value="Genomic_DNA"/>
</dbReference>
<gene>
    <name evidence="1" type="ORF">EPHNCH_1497</name>
</gene>
<comment type="caution">
    <text evidence="1">The sequence shown here is derived from an EMBL/GenBank/DDBJ whole genome shotgun (WGS) entry which is preliminary data.</text>
</comment>
<accession>A0A0F3MY15</accession>
<dbReference type="AlphaFoldDB" id="A0A0F3MY15"/>
<dbReference type="Proteomes" id="UP000033754">
    <property type="component" value="Unassembled WGS sequence"/>
</dbReference>
<name>A0A0F3MY15_ANAPH</name>
<proteinExistence type="predicted"/>
<sequence>MIGKPNLCTKTTTLQMTFAATSSEPVVLAKADVPKPTNATTKASTAINLVRPNINTLSFLIENYCTL</sequence>